<proteinExistence type="predicted"/>
<evidence type="ECO:0000313" key="3">
    <source>
        <dbReference type="EMBL" id="GIF02254.1"/>
    </source>
</evidence>
<sequence length="172" mass="18430">MTAQQFDGAAPSDALAADLRPLMAEFPTGVAVVTATGGDGQPWGMTCTSLCGVALAPPTLLVCLRDGSPTLEAVLSGSGLSLHLLHDRARHVAELFASGDRDRFTRVRWDTPPGARGPHLADVALMIADCTVVRHDTLGDHVVVYAEVDRVTRESSRVPLLHGQRRYAVWPR</sequence>
<dbReference type="InterPro" id="IPR002563">
    <property type="entry name" value="Flavin_Rdtase-like_dom"/>
</dbReference>
<name>A0A919K918_9ACTN</name>
<keyword evidence="1" id="KW-0560">Oxidoreductase</keyword>
<dbReference type="RefSeq" id="WP_203791361.1">
    <property type="nucleotide sequence ID" value="NZ_BOMV01000127.1"/>
</dbReference>
<evidence type="ECO:0000313" key="4">
    <source>
        <dbReference type="Proteomes" id="UP000636960"/>
    </source>
</evidence>
<dbReference type="PANTHER" id="PTHR30466">
    <property type="entry name" value="FLAVIN REDUCTASE"/>
    <property type="match status" value="1"/>
</dbReference>
<evidence type="ECO:0000256" key="1">
    <source>
        <dbReference type="ARBA" id="ARBA00023002"/>
    </source>
</evidence>
<dbReference type="GO" id="GO:0010181">
    <property type="term" value="F:FMN binding"/>
    <property type="evidence" value="ECO:0007669"/>
    <property type="project" value="InterPro"/>
</dbReference>
<evidence type="ECO:0000259" key="2">
    <source>
        <dbReference type="SMART" id="SM00903"/>
    </source>
</evidence>
<accession>A0A919K918</accession>
<dbReference type="SUPFAM" id="SSF50475">
    <property type="entry name" value="FMN-binding split barrel"/>
    <property type="match status" value="1"/>
</dbReference>
<dbReference type="Pfam" id="PF01613">
    <property type="entry name" value="Flavin_Reduct"/>
    <property type="match status" value="1"/>
</dbReference>
<reference evidence="3" key="1">
    <citation type="submission" date="2021-01" db="EMBL/GenBank/DDBJ databases">
        <title>Whole genome shotgun sequence of Actinoplanes rishiriensis NBRC 108556.</title>
        <authorList>
            <person name="Komaki H."/>
            <person name="Tamura T."/>
        </authorList>
    </citation>
    <scope>NUCLEOTIDE SEQUENCE</scope>
    <source>
        <strain evidence="3">NBRC 108556</strain>
    </source>
</reference>
<dbReference type="InterPro" id="IPR012349">
    <property type="entry name" value="Split_barrel_FMN-bd"/>
</dbReference>
<dbReference type="EMBL" id="BOMV01000127">
    <property type="protein sequence ID" value="GIF02254.1"/>
    <property type="molecule type" value="Genomic_DNA"/>
</dbReference>
<dbReference type="Proteomes" id="UP000636960">
    <property type="component" value="Unassembled WGS sequence"/>
</dbReference>
<dbReference type="PANTHER" id="PTHR30466:SF1">
    <property type="entry name" value="FMN REDUCTASE (NADH) RUTF"/>
    <property type="match status" value="1"/>
</dbReference>
<feature type="domain" description="Flavin reductase like" evidence="2">
    <location>
        <begin position="23"/>
        <end position="169"/>
    </location>
</feature>
<dbReference type="SMART" id="SM00903">
    <property type="entry name" value="Flavin_Reduct"/>
    <property type="match status" value="1"/>
</dbReference>
<gene>
    <name evidence="3" type="ORF">Ari01nite_97180</name>
</gene>
<dbReference type="InterPro" id="IPR050268">
    <property type="entry name" value="NADH-dep_flavin_reductase"/>
</dbReference>
<organism evidence="3 4">
    <name type="scientific">Paractinoplanes rishiriensis</name>
    <dbReference type="NCBI Taxonomy" id="1050105"/>
    <lineage>
        <taxon>Bacteria</taxon>
        <taxon>Bacillati</taxon>
        <taxon>Actinomycetota</taxon>
        <taxon>Actinomycetes</taxon>
        <taxon>Micromonosporales</taxon>
        <taxon>Micromonosporaceae</taxon>
        <taxon>Paractinoplanes</taxon>
    </lineage>
</organism>
<dbReference type="GO" id="GO:0042602">
    <property type="term" value="F:riboflavin reductase (NADPH) activity"/>
    <property type="evidence" value="ECO:0007669"/>
    <property type="project" value="TreeGrafter"/>
</dbReference>
<dbReference type="AlphaFoldDB" id="A0A919K918"/>
<dbReference type="Gene3D" id="2.30.110.10">
    <property type="entry name" value="Electron Transport, Fmn-binding Protein, Chain A"/>
    <property type="match status" value="1"/>
</dbReference>
<comment type="caution">
    <text evidence="3">The sequence shown here is derived from an EMBL/GenBank/DDBJ whole genome shotgun (WGS) entry which is preliminary data.</text>
</comment>
<protein>
    <recommendedName>
        <fullName evidence="2">Flavin reductase like domain-containing protein</fullName>
    </recommendedName>
</protein>
<keyword evidence="4" id="KW-1185">Reference proteome</keyword>